<comment type="caution">
    <text evidence="7">The sequence shown here is derived from an EMBL/GenBank/DDBJ whole genome shotgun (WGS) entry which is preliminary data.</text>
</comment>
<evidence type="ECO:0000256" key="1">
    <source>
        <dbReference type="ARBA" id="ARBA00004141"/>
    </source>
</evidence>
<dbReference type="PROSITE" id="PS50181">
    <property type="entry name" value="FBOX"/>
    <property type="match status" value="1"/>
</dbReference>
<dbReference type="Gene3D" id="3.80.10.10">
    <property type="entry name" value="Ribonuclease Inhibitor"/>
    <property type="match status" value="1"/>
</dbReference>
<protein>
    <recommendedName>
        <fullName evidence="6">F-box domain-containing protein</fullName>
    </recommendedName>
</protein>
<proteinExistence type="predicted"/>
<gene>
    <name evidence="7" type="ORF">QYM36_012258</name>
</gene>
<dbReference type="InterPro" id="IPR001810">
    <property type="entry name" value="F-box_dom"/>
</dbReference>
<name>A0AA88L384_ARTSF</name>
<keyword evidence="3 5" id="KW-1133">Transmembrane helix</keyword>
<dbReference type="InterPro" id="IPR004895">
    <property type="entry name" value="Prenylated_rab_accept_PRA1"/>
</dbReference>
<dbReference type="PANTHER" id="PTHR12859:SF0">
    <property type="entry name" value="PRA1 FAMILY PROTEIN"/>
    <property type="match status" value="1"/>
</dbReference>
<dbReference type="GO" id="GO:0016020">
    <property type="term" value="C:membrane"/>
    <property type="evidence" value="ECO:0007669"/>
    <property type="project" value="UniProtKB-SubCell"/>
</dbReference>
<feature type="transmembrane region" description="Helical" evidence="5">
    <location>
        <begin position="235"/>
        <end position="255"/>
    </location>
</feature>
<feature type="transmembrane region" description="Helical" evidence="5">
    <location>
        <begin position="208"/>
        <end position="229"/>
    </location>
</feature>
<feature type="transmembrane region" description="Helical" evidence="5">
    <location>
        <begin position="267"/>
        <end position="296"/>
    </location>
</feature>
<dbReference type="Proteomes" id="UP001187531">
    <property type="component" value="Unassembled WGS sequence"/>
</dbReference>
<dbReference type="EMBL" id="JAVRJZ010000016">
    <property type="protein sequence ID" value="KAK2711026.1"/>
    <property type="molecule type" value="Genomic_DNA"/>
</dbReference>
<evidence type="ECO:0000313" key="7">
    <source>
        <dbReference type="EMBL" id="KAK2711026.1"/>
    </source>
</evidence>
<accession>A0AA88L384</accession>
<dbReference type="Pfam" id="PF03208">
    <property type="entry name" value="PRA1"/>
    <property type="match status" value="1"/>
</dbReference>
<feature type="domain" description="F-box" evidence="6">
    <location>
        <begin position="1"/>
        <end position="43"/>
    </location>
</feature>
<dbReference type="SUPFAM" id="SSF52047">
    <property type="entry name" value="RNI-like"/>
    <property type="match status" value="1"/>
</dbReference>
<dbReference type="AlphaFoldDB" id="A0AA88L384"/>
<evidence type="ECO:0000256" key="4">
    <source>
        <dbReference type="ARBA" id="ARBA00023136"/>
    </source>
</evidence>
<evidence type="ECO:0000259" key="6">
    <source>
        <dbReference type="PROSITE" id="PS50181"/>
    </source>
</evidence>
<dbReference type="PANTHER" id="PTHR12859">
    <property type="entry name" value="PRA1 PROTEIN"/>
    <property type="match status" value="1"/>
</dbReference>
<evidence type="ECO:0000313" key="8">
    <source>
        <dbReference type="Proteomes" id="UP001187531"/>
    </source>
</evidence>
<sequence length="336" mass="37883">MLEELPWDTIEMICHYLSLRDLSHLRLVSNSCRDIVISYYSRMKFIQASKLRSTSNRTFEKELKFVLNHCGNLRVAILSGCNFLSDDVVISVLSRNPNLRVLDLSNCSRLKSAALQPLVNKLQNLKKLYLSKCSWVTPGVIECIAMKRRELEVLDLSSCMSSSATKTDNGIEFSPLRSLNDFLLESGRFQVPNLKDFEKWGKMVVQNLLYYQTNYFILGLVIFTIVGVIHPTQMFVGLISFALVVAGFSHASDAHSQITSFKQSHPLICLAIFLAVLYLLFQFVGSLLVFLLGILLPIADVNNGFGKISTSVRPVIRRKEPAPSLPNKILKMTIKT</sequence>
<dbReference type="InterPro" id="IPR032675">
    <property type="entry name" value="LRR_dom_sf"/>
</dbReference>
<organism evidence="7 8">
    <name type="scientific">Artemia franciscana</name>
    <name type="common">Brine shrimp</name>
    <name type="synonym">Artemia sanfranciscana</name>
    <dbReference type="NCBI Taxonomy" id="6661"/>
    <lineage>
        <taxon>Eukaryota</taxon>
        <taxon>Metazoa</taxon>
        <taxon>Ecdysozoa</taxon>
        <taxon>Arthropoda</taxon>
        <taxon>Crustacea</taxon>
        <taxon>Branchiopoda</taxon>
        <taxon>Anostraca</taxon>
        <taxon>Artemiidae</taxon>
        <taxon>Artemia</taxon>
    </lineage>
</organism>
<comment type="subcellular location">
    <subcellularLocation>
        <location evidence="1">Membrane</location>
        <topology evidence="1">Multi-pass membrane protein</topology>
    </subcellularLocation>
</comment>
<evidence type="ECO:0000256" key="3">
    <source>
        <dbReference type="ARBA" id="ARBA00022989"/>
    </source>
</evidence>
<keyword evidence="4 5" id="KW-0472">Membrane</keyword>
<evidence type="ECO:0000256" key="5">
    <source>
        <dbReference type="SAM" id="Phobius"/>
    </source>
</evidence>
<reference evidence="7" key="1">
    <citation type="submission" date="2023-07" db="EMBL/GenBank/DDBJ databases">
        <title>Chromosome-level genome assembly of Artemia franciscana.</title>
        <authorList>
            <person name="Jo E."/>
        </authorList>
    </citation>
    <scope>NUCLEOTIDE SEQUENCE</scope>
    <source>
        <tissue evidence="7">Whole body</tissue>
    </source>
</reference>
<keyword evidence="8" id="KW-1185">Reference proteome</keyword>
<keyword evidence="2 5" id="KW-0812">Transmembrane</keyword>
<dbReference type="Pfam" id="PF00646">
    <property type="entry name" value="F-box"/>
    <property type="match status" value="1"/>
</dbReference>
<evidence type="ECO:0000256" key="2">
    <source>
        <dbReference type="ARBA" id="ARBA00022692"/>
    </source>
</evidence>